<protein>
    <submittedName>
        <fullName evidence="1">Uncharacterized protein</fullName>
    </submittedName>
</protein>
<dbReference type="Proteomes" id="UP000028582">
    <property type="component" value="Unassembled WGS sequence"/>
</dbReference>
<accession>A0A080ZP45</accession>
<name>A0A080ZP45_PHYNI</name>
<evidence type="ECO:0000313" key="2">
    <source>
        <dbReference type="Proteomes" id="UP000028582"/>
    </source>
</evidence>
<evidence type="ECO:0000313" key="1">
    <source>
        <dbReference type="EMBL" id="ETO68406.1"/>
    </source>
</evidence>
<comment type="caution">
    <text evidence="1">The sequence shown here is derived from an EMBL/GenBank/DDBJ whole genome shotgun (WGS) entry which is preliminary data.</text>
</comment>
<dbReference type="EMBL" id="ANJA01002650">
    <property type="protein sequence ID" value="ETO68406.1"/>
    <property type="molecule type" value="Genomic_DNA"/>
</dbReference>
<dbReference type="AlphaFoldDB" id="A0A080ZP45"/>
<sequence>MLGVKIWSFGSLRGLRPGCFGINAKYNNQRTDFRRSACRTLRVYEESSSKIRKNLVGGMLICEYHKGSWGDLAAAGLSGVTTKALLKLVLCTERLGYAVAELRKSSKFFAQNTAITAPLLDALNGNIQQQSVDFQGPDRRHS</sequence>
<reference evidence="1 2" key="1">
    <citation type="submission" date="2013-11" db="EMBL/GenBank/DDBJ databases">
        <title>The Genome Sequence of Phytophthora parasitica P1976.</title>
        <authorList>
            <consortium name="The Broad Institute Genomics Platform"/>
            <person name="Russ C."/>
            <person name="Tyler B."/>
            <person name="Panabieres F."/>
            <person name="Shan W."/>
            <person name="Tripathy S."/>
            <person name="Grunwald N."/>
            <person name="Machado M."/>
            <person name="Johnson C.S."/>
            <person name="Walker B."/>
            <person name="Young S."/>
            <person name="Zeng Q."/>
            <person name="Gargeya S."/>
            <person name="Fitzgerald M."/>
            <person name="Haas B."/>
            <person name="Abouelleil A."/>
            <person name="Allen A.W."/>
            <person name="Alvarado L."/>
            <person name="Arachchi H.M."/>
            <person name="Berlin A.M."/>
            <person name="Chapman S.B."/>
            <person name="Gainer-Dewar J."/>
            <person name="Goldberg J."/>
            <person name="Griggs A."/>
            <person name="Gujja S."/>
            <person name="Hansen M."/>
            <person name="Howarth C."/>
            <person name="Imamovic A."/>
            <person name="Ireland A."/>
            <person name="Larimer J."/>
            <person name="McCowan C."/>
            <person name="Murphy C."/>
            <person name="Pearson M."/>
            <person name="Poon T.W."/>
            <person name="Priest M."/>
            <person name="Roberts A."/>
            <person name="Saif S."/>
            <person name="Shea T."/>
            <person name="Sisk P."/>
            <person name="Sykes S."/>
            <person name="Wortman J."/>
            <person name="Nusbaum C."/>
            <person name="Birren B."/>
        </authorList>
    </citation>
    <scope>NUCLEOTIDE SEQUENCE [LARGE SCALE GENOMIC DNA]</scope>
    <source>
        <strain evidence="1 2">P1976</strain>
    </source>
</reference>
<gene>
    <name evidence="1" type="ORF">F444_14738</name>
</gene>
<organism evidence="1 2">
    <name type="scientific">Phytophthora nicotianae P1976</name>
    <dbReference type="NCBI Taxonomy" id="1317066"/>
    <lineage>
        <taxon>Eukaryota</taxon>
        <taxon>Sar</taxon>
        <taxon>Stramenopiles</taxon>
        <taxon>Oomycota</taxon>
        <taxon>Peronosporomycetes</taxon>
        <taxon>Peronosporales</taxon>
        <taxon>Peronosporaceae</taxon>
        <taxon>Phytophthora</taxon>
    </lineage>
</organism>
<proteinExistence type="predicted"/>